<comment type="caution">
    <text evidence="2">The sequence shown here is derived from an EMBL/GenBank/DDBJ whole genome shotgun (WGS) entry which is preliminary data.</text>
</comment>
<feature type="chain" id="PRO_5043966543" description="Neurotransmitter-gated ion-channel ligand-binding domain-containing protein" evidence="1">
    <location>
        <begin position="16"/>
        <end position="122"/>
    </location>
</feature>
<name>A0AAV5UMP0_9BILA</name>
<keyword evidence="3" id="KW-1185">Reference proteome</keyword>
<feature type="non-terminal residue" evidence="2">
    <location>
        <position position="122"/>
    </location>
</feature>
<dbReference type="Gene3D" id="2.70.170.10">
    <property type="entry name" value="Neurotransmitter-gated ion-channel ligand-binding domain"/>
    <property type="match status" value="1"/>
</dbReference>
<dbReference type="AlphaFoldDB" id="A0AAV5UMP0"/>
<dbReference type="GO" id="GO:0005230">
    <property type="term" value="F:extracellular ligand-gated monoatomic ion channel activity"/>
    <property type="evidence" value="ECO:0007669"/>
    <property type="project" value="InterPro"/>
</dbReference>
<protein>
    <recommendedName>
        <fullName evidence="4">Neurotransmitter-gated ion-channel ligand-binding domain-containing protein</fullName>
    </recommendedName>
</protein>
<dbReference type="Proteomes" id="UP001432027">
    <property type="component" value="Unassembled WGS sequence"/>
</dbReference>
<dbReference type="InterPro" id="IPR036734">
    <property type="entry name" value="Neur_chan_lig-bd_sf"/>
</dbReference>
<dbReference type="EMBL" id="BTSX01000006">
    <property type="protein sequence ID" value="GMT07603.1"/>
    <property type="molecule type" value="Genomic_DNA"/>
</dbReference>
<gene>
    <name evidence="2" type="ORF">PENTCL1PPCAC_29777</name>
</gene>
<dbReference type="SUPFAM" id="SSF63712">
    <property type="entry name" value="Nicotinic receptor ligand binding domain-like"/>
    <property type="match status" value="1"/>
</dbReference>
<organism evidence="2 3">
    <name type="scientific">Pristionchus entomophagus</name>
    <dbReference type="NCBI Taxonomy" id="358040"/>
    <lineage>
        <taxon>Eukaryota</taxon>
        <taxon>Metazoa</taxon>
        <taxon>Ecdysozoa</taxon>
        <taxon>Nematoda</taxon>
        <taxon>Chromadorea</taxon>
        <taxon>Rhabditida</taxon>
        <taxon>Rhabditina</taxon>
        <taxon>Diplogasteromorpha</taxon>
        <taxon>Diplogasteroidea</taxon>
        <taxon>Neodiplogasteridae</taxon>
        <taxon>Pristionchus</taxon>
    </lineage>
</organism>
<keyword evidence="1" id="KW-0732">Signal</keyword>
<reference evidence="2" key="1">
    <citation type="submission" date="2023-10" db="EMBL/GenBank/DDBJ databases">
        <title>Genome assembly of Pristionchus species.</title>
        <authorList>
            <person name="Yoshida K."/>
            <person name="Sommer R.J."/>
        </authorList>
    </citation>
    <scope>NUCLEOTIDE SEQUENCE</scope>
    <source>
        <strain evidence="2">RS0144</strain>
    </source>
</reference>
<evidence type="ECO:0000313" key="3">
    <source>
        <dbReference type="Proteomes" id="UP001432027"/>
    </source>
</evidence>
<feature type="signal peptide" evidence="1">
    <location>
        <begin position="1"/>
        <end position="15"/>
    </location>
</feature>
<sequence>MLLLFLFSPVSFDAGSDLADTLDMTNETGDYDYYLEEYSSGPLIEYPAATDKRRKYLEDVRHLYAGLMGEYEKNLSPAYSGTSNPLGFIIPPVVVNVTVSQIAILGLSWTDERLSWDPSKYS</sequence>
<accession>A0AAV5UMP0</accession>
<evidence type="ECO:0000256" key="1">
    <source>
        <dbReference type="SAM" id="SignalP"/>
    </source>
</evidence>
<dbReference type="GO" id="GO:0016020">
    <property type="term" value="C:membrane"/>
    <property type="evidence" value="ECO:0007669"/>
    <property type="project" value="InterPro"/>
</dbReference>
<proteinExistence type="predicted"/>
<evidence type="ECO:0000313" key="2">
    <source>
        <dbReference type="EMBL" id="GMT07603.1"/>
    </source>
</evidence>
<evidence type="ECO:0008006" key="4">
    <source>
        <dbReference type="Google" id="ProtNLM"/>
    </source>
</evidence>